<reference evidence="2" key="1">
    <citation type="journal article" date="2019" name="Int. J. Syst. Evol. Microbiol.">
        <title>The Global Catalogue of Microorganisms (GCM) 10K type strain sequencing project: providing services to taxonomists for standard genome sequencing and annotation.</title>
        <authorList>
            <consortium name="The Broad Institute Genomics Platform"/>
            <consortium name="The Broad Institute Genome Sequencing Center for Infectious Disease"/>
            <person name="Wu L."/>
            <person name="Ma J."/>
        </authorList>
    </citation>
    <scope>NUCLEOTIDE SEQUENCE [LARGE SCALE GENOMIC DNA]</scope>
    <source>
        <strain evidence="2">CGMCC 4.7248</strain>
    </source>
</reference>
<dbReference type="RefSeq" id="WP_381021985.1">
    <property type="nucleotide sequence ID" value="NZ_JBHSNY010000005.1"/>
</dbReference>
<dbReference type="Proteomes" id="UP001596154">
    <property type="component" value="Unassembled WGS sequence"/>
</dbReference>
<dbReference type="Pfam" id="PF07388">
    <property type="entry name" value="A-2_8-polyST"/>
    <property type="match status" value="1"/>
</dbReference>
<name>A0ABW0UPI7_9ACTN</name>
<organism evidence="1 2">
    <name type="scientific">Streptomyces bullii</name>
    <dbReference type="NCBI Taxonomy" id="349910"/>
    <lineage>
        <taxon>Bacteria</taxon>
        <taxon>Bacillati</taxon>
        <taxon>Actinomycetota</taxon>
        <taxon>Actinomycetes</taxon>
        <taxon>Kitasatosporales</taxon>
        <taxon>Streptomycetaceae</taxon>
        <taxon>Streptomyces</taxon>
    </lineage>
</organism>
<evidence type="ECO:0000313" key="2">
    <source>
        <dbReference type="Proteomes" id="UP001596154"/>
    </source>
</evidence>
<sequence length="444" mass="48775">MTTQIFMASTLYGTATLAAALDAGCFDAADRRILLVSNNAATPETAPSVDRMPGFERLRGRFDDVVSWNEAISPFHPGGWAPRTDDVPLWERYLRLAWGLGDDDLALAVESIQVNPALGVAQIFADAPVTVYADGLMSYGPTRNKIDPLVGTRVERLLHLDLVPGLRPLLLTEFGVEPEVVPTAAFTKVLAELVDTGAELPEVEEPALLLGQYLSALNILSAEQEEKLHVRMLKGAVDLGHTRVVFKPHPSAPARFTRVLETEAEQLGVDLTVLDTPVLAEVLYQRMRPALVVGCFSTGLLTASALYGLPVARTGTDTLLERLTPYENSNRVPVTIVDALLPELTDRAAVHEQRASMDAEALGDLVRAVGFAMQPKILPQLRPEAERYLARHLDARTWRYFKKKRLTSLGLPGGVPAQLSFLPRNATVRRFARKARSLKRVVRR</sequence>
<protein>
    <submittedName>
        <fullName evidence="1">Polysialyltransferase family glycosyltransferase</fullName>
    </submittedName>
</protein>
<accession>A0ABW0UPI7</accession>
<evidence type="ECO:0000313" key="1">
    <source>
        <dbReference type="EMBL" id="MFC5635475.1"/>
    </source>
</evidence>
<comment type="caution">
    <text evidence="1">The sequence shown here is derived from an EMBL/GenBank/DDBJ whole genome shotgun (WGS) entry which is preliminary data.</text>
</comment>
<gene>
    <name evidence="1" type="ORF">ACFPZJ_17085</name>
</gene>
<keyword evidence="2" id="KW-1185">Reference proteome</keyword>
<proteinExistence type="predicted"/>
<dbReference type="InterPro" id="IPR010866">
    <property type="entry name" value="A-2_8-polyST"/>
</dbReference>
<dbReference type="EMBL" id="JBHSNY010000005">
    <property type="protein sequence ID" value="MFC5635475.1"/>
    <property type="molecule type" value="Genomic_DNA"/>
</dbReference>